<dbReference type="PROSITE" id="PS51819">
    <property type="entry name" value="VOC"/>
    <property type="match status" value="1"/>
</dbReference>
<dbReference type="InterPro" id="IPR029068">
    <property type="entry name" value="Glyas_Bleomycin-R_OHBP_Dase"/>
</dbReference>
<reference evidence="2 3" key="1">
    <citation type="journal article" date="2016" name="Front. Microbiol.">
        <title>Comprehensive Phylogenetic Analysis of Bovine Non-aureus Staphylococci Species Based on Whole-Genome Sequencing.</title>
        <authorList>
            <person name="Naushad S."/>
            <person name="Barkema H.W."/>
            <person name="Luby C."/>
            <person name="Condas L.A."/>
            <person name="Nobrega D.B."/>
            <person name="Carson D.A."/>
            <person name="De Buck J."/>
        </authorList>
    </citation>
    <scope>NUCLEOTIDE SEQUENCE [LARGE SCALE GENOMIC DNA]</scope>
    <source>
        <strain evidence="2 3">SNUC 2993</strain>
    </source>
</reference>
<comment type="caution">
    <text evidence="2">The sequence shown here is derived from an EMBL/GenBank/DDBJ whole genome shotgun (WGS) entry which is preliminary data.</text>
</comment>
<proteinExistence type="predicted"/>
<dbReference type="PANTHER" id="PTHR36503:SF2">
    <property type="entry name" value="BLR2408 PROTEIN"/>
    <property type="match status" value="1"/>
</dbReference>
<dbReference type="Gene3D" id="3.10.180.10">
    <property type="entry name" value="2,3-Dihydroxybiphenyl 1,2-Dioxygenase, domain 1"/>
    <property type="match status" value="1"/>
</dbReference>
<protein>
    <submittedName>
        <fullName evidence="2">Glyoxalase</fullName>
    </submittedName>
</protein>
<evidence type="ECO:0000313" key="3">
    <source>
        <dbReference type="Proteomes" id="UP000240717"/>
    </source>
</evidence>
<dbReference type="InterPro" id="IPR037523">
    <property type="entry name" value="VOC_core"/>
</dbReference>
<dbReference type="AlphaFoldDB" id="A0A2T4Q3Y3"/>
<dbReference type="SUPFAM" id="SSF54593">
    <property type="entry name" value="Glyoxalase/Bleomycin resistance protein/Dihydroxybiphenyl dioxygenase"/>
    <property type="match status" value="1"/>
</dbReference>
<dbReference type="EMBL" id="PZEV01000001">
    <property type="protein sequence ID" value="PTI52685.1"/>
    <property type="molecule type" value="Genomic_DNA"/>
</dbReference>
<dbReference type="STRING" id="1194526.A284_01620"/>
<feature type="domain" description="VOC" evidence="1">
    <location>
        <begin position="3"/>
        <end position="125"/>
    </location>
</feature>
<gene>
    <name evidence="2" type="ORF">BU085_00260</name>
</gene>
<organism evidence="2 3">
    <name type="scientific">Staphylococcus warneri</name>
    <dbReference type="NCBI Taxonomy" id="1292"/>
    <lineage>
        <taxon>Bacteria</taxon>
        <taxon>Bacillati</taxon>
        <taxon>Bacillota</taxon>
        <taxon>Bacilli</taxon>
        <taxon>Bacillales</taxon>
        <taxon>Staphylococcaceae</taxon>
        <taxon>Staphylococcus</taxon>
    </lineage>
</organism>
<name>A0A2T4Q3Y3_STAWA</name>
<dbReference type="InterPro" id="IPR053863">
    <property type="entry name" value="Glyoxy/Ble-like_N"/>
</dbReference>
<evidence type="ECO:0000259" key="1">
    <source>
        <dbReference type="PROSITE" id="PS51819"/>
    </source>
</evidence>
<evidence type="ECO:0000313" key="2">
    <source>
        <dbReference type="EMBL" id="PTI52685.1"/>
    </source>
</evidence>
<dbReference type="RefSeq" id="WP_107532312.1">
    <property type="nucleotide sequence ID" value="NZ_JBLGEG010000002.1"/>
</dbReference>
<accession>A0A2T4Q3Y3</accession>
<sequence>MIQSMWFNLHVKDLKRSEQFYQSLGFEIKHNPDMLDKMVGIKIGSTIVILIENKHFEAVTQDKVHASANETIISLGVKTNEEVDQLVKQVEASGGHILEQPTVKQGYYGAMFADPDGHKFNFLVC</sequence>
<dbReference type="PANTHER" id="PTHR36503">
    <property type="entry name" value="BLR2520 PROTEIN"/>
    <property type="match status" value="1"/>
</dbReference>
<dbReference type="Pfam" id="PF22677">
    <property type="entry name" value="Ble-like_N"/>
    <property type="match status" value="1"/>
</dbReference>
<dbReference type="Proteomes" id="UP000240717">
    <property type="component" value="Unassembled WGS sequence"/>
</dbReference>